<evidence type="ECO:0000313" key="11">
    <source>
        <dbReference type="EMBL" id="ADU64839.1"/>
    </source>
</evidence>
<dbReference type="Pfam" id="PF01545">
    <property type="entry name" value="Cation_efflux"/>
    <property type="match status" value="1"/>
</dbReference>
<dbReference type="EMBL" id="CP002432">
    <property type="protein sequence ID" value="ADU64839.1"/>
    <property type="molecule type" value="Genomic_DNA"/>
</dbReference>
<dbReference type="InterPro" id="IPR050291">
    <property type="entry name" value="CDF_Transporter"/>
</dbReference>
<dbReference type="GO" id="GO:0015086">
    <property type="term" value="F:cadmium ion transmembrane transporter activity"/>
    <property type="evidence" value="ECO:0007669"/>
    <property type="project" value="TreeGrafter"/>
</dbReference>
<dbReference type="InterPro" id="IPR027469">
    <property type="entry name" value="Cation_efflux_TMD_sf"/>
</dbReference>
<protein>
    <submittedName>
        <fullName evidence="11">Cation diffusion facilitator family transporter</fullName>
    </submittedName>
</protein>
<dbReference type="RefSeq" id="WP_013504728.1">
    <property type="nucleotide sequence ID" value="NC_014836.1"/>
</dbReference>
<evidence type="ECO:0000256" key="8">
    <source>
        <dbReference type="SAM" id="Phobius"/>
    </source>
</evidence>
<dbReference type="FunFam" id="3.30.70.1350:FF:000002">
    <property type="entry name" value="Ferrous-iron efflux pump FieF"/>
    <property type="match status" value="1"/>
</dbReference>
<dbReference type="InterPro" id="IPR002524">
    <property type="entry name" value="Cation_efflux"/>
</dbReference>
<dbReference type="InterPro" id="IPR036837">
    <property type="entry name" value="Cation_efflux_CTD_sf"/>
</dbReference>
<comment type="subcellular location">
    <subcellularLocation>
        <location evidence="1">Cell membrane</location>
        <topology evidence="1">Multi-pass membrane protein</topology>
    </subcellularLocation>
</comment>
<keyword evidence="12" id="KW-1185">Reference proteome</keyword>
<evidence type="ECO:0000256" key="4">
    <source>
        <dbReference type="ARBA" id="ARBA00022475"/>
    </source>
</evidence>
<evidence type="ECO:0000313" key="12">
    <source>
        <dbReference type="Proteomes" id="UP000002572"/>
    </source>
</evidence>
<evidence type="ECO:0000256" key="2">
    <source>
        <dbReference type="ARBA" id="ARBA00008114"/>
    </source>
</evidence>
<dbReference type="GO" id="GO:0006882">
    <property type="term" value="P:intracellular zinc ion homeostasis"/>
    <property type="evidence" value="ECO:0007669"/>
    <property type="project" value="TreeGrafter"/>
</dbReference>
<dbReference type="SUPFAM" id="SSF160240">
    <property type="entry name" value="Cation efflux protein cytoplasmic domain-like"/>
    <property type="match status" value="1"/>
</dbReference>
<dbReference type="Pfam" id="PF16916">
    <property type="entry name" value="ZT_dimer"/>
    <property type="match status" value="1"/>
</dbReference>
<dbReference type="Gene3D" id="3.30.70.1350">
    <property type="entry name" value="Cation efflux protein, cytoplasmic domain"/>
    <property type="match status" value="1"/>
</dbReference>
<dbReference type="SUPFAM" id="SSF161111">
    <property type="entry name" value="Cation efflux protein transmembrane domain-like"/>
    <property type="match status" value="1"/>
</dbReference>
<keyword evidence="4" id="KW-1003">Cell membrane</keyword>
<evidence type="ECO:0000259" key="9">
    <source>
        <dbReference type="Pfam" id="PF01545"/>
    </source>
</evidence>
<dbReference type="STRING" id="653733.Selin_0080"/>
<dbReference type="HOGENOM" id="CLU_013430_3_0_0"/>
<dbReference type="Proteomes" id="UP000002572">
    <property type="component" value="Chromosome"/>
</dbReference>
<sequence length="319" mass="34943">MNNRDEHAGHHLRLKKRASFFSVSVAIILATAKLAVGITINSLAIIAMAIDSIMDIVMSAANFVGIRMAAQPADPEHPFGHGKFETMAALFQGTVILGIGIFLTYEGVRRIVSGDTMATEGLQLGIAIMAVSAMVSLVLSRYLRRTARTTDSLALQTDSLHYSTDVWTNGGVMVALTVMFFVPWPWLDPLISILIALYIIKEALPLLGKVLNELAESALPETQRQQITEIVLANREIVDLHDLRTRKSGSTKIMDMHITVCKNYTIKQAHDIADAVEASLKEQFADADIVIHLDPCSVKHCPEETPNTQCPIGKQTIKS</sequence>
<dbReference type="GO" id="GO:0015093">
    <property type="term" value="F:ferrous iron transmembrane transporter activity"/>
    <property type="evidence" value="ECO:0007669"/>
    <property type="project" value="TreeGrafter"/>
</dbReference>
<evidence type="ECO:0000256" key="5">
    <source>
        <dbReference type="ARBA" id="ARBA00022692"/>
    </source>
</evidence>
<evidence type="ECO:0000256" key="3">
    <source>
        <dbReference type="ARBA" id="ARBA00022448"/>
    </source>
</evidence>
<feature type="domain" description="Cation efflux protein transmembrane" evidence="9">
    <location>
        <begin position="20"/>
        <end position="214"/>
    </location>
</feature>
<dbReference type="FunCoup" id="E6W4W1">
    <property type="interactions" value="282"/>
</dbReference>
<keyword evidence="5 8" id="KW-0812">Transmembrane</keyword>
<feature type="transmembrane region" description="Helical" evidence="8">
    <location>
        <begin position="125"/>
        <end position="143"/>
    </location>
</feature>
<name>E6W4W1_DESIS</name>
<dbReference type="GO" id="GO:0015341">
    <property type="term" value="F:zinc efflux antiporter activity"/>
    <property type="evidence" value="ECO:0007669"/>
    <property type="project" value="TreeGrafter"/>
</dbReference>
<dbReference type="KEGG" id="din:Selin_0080"/>
<dbReference type="Gene3D" id="1.20.1510.10">
    <property type="entry name" value="Cation efflux protein transmembrane domain"/>
    <property type="match status" value="1"/>
</dbReference>
<feature type="transmembrane region" description="Helical" evidence="8">
    <location>
        <begin position="44"/>
        <end position="66"/>
    </location>
</feature>
<evidence type="ECO:0000256" key="1">
    <source>
        <dbReference type="ARBA" id="ARBA00004651"/>
    </source>
</evidence>
<dbReference type="PANTHER" id="PTHR43840">
    <property type="entry name" value="MITOCHONDRIAL METAL TRANSPORTER 1-RELATED"/>
    <property type="match status" value="1"/>
</dbReference>
<evidence type="ECO:0000259" key="10">
    <source>
        <dbReference type="Pfam" id="PF16916"/>
    </source>
</evidence>
<feature type="domain" description="Cation efflux protein cytoplasmic" evidence="10">
    <location>
        <begin position="219"/>
        <end position="296"/>
    </location>
</feature>
<dbReference type="InterPro" id="IPR058533">
    <property type="entry name" value="Cation_efflux_TM"/>
</dbReference>
<dbReference type="InterPro" id="IPR027470">
    <property type="entry name" value="Cation_efflux_CTD"/>
</dbReference>
<dbReference type="NCBIfam" id="TIGR01297">
    <property type="entry name" value="CDF"/>
    <property type="match status" value="1"/>
</dbReference>
<reference evidence="11 12" key="1">
    <citation type="submission" date="2010-12" db="EMBL/GenBank/DDBJ databases">
        <title>Complete sequence of Desulfurispirillum indicum S5.</title>
        <authorList>
            <consortium name="US DOE Joint Genome Institute"/>
            <person name="Lucas S."/>
            <person name="Copeland A."/>
            <person name="Lapidus A."/>
            <person name="Cheng J.-F."/>
            <person name="Goodwin L."/>
            <person name="Pitluck S."/>
            <person name="Chertkov O."/>
            <person name="Held B."/>
            <person name="Detter J.C."/>
            <person name="Han C."/>
            <person name="Tapia R."/>
            <person name="Land M."/>
            <person name="Hauser L."/>
            <person name="Kyrpides N."/>
            <person name="Ivanova N."/>
            <person name="Mikhailova N."/>
            <person name="Haggblom M."/>
            <person name="Rauschenbach I."/>
            <person name="Bini E."/>
            <person name="Woyke T."/>
        </authorList>
    </citation>
    <scope>NUCLEOTIDE SEQUENCE [LARGE SCALE GENOMIC DNA]</scope>
    <source>
        <strain evidence="12">ATCC BAA-1389 / DSM 22839 / S5</strain>
    </source>
</reference>
<dbReference type="PANTHER" id="PTHR43840:SF15">
    <property type="entry name" value="MITOCHONDRIAL METAL TRANSPORTER 1-RELATED"/>
    <property type="match status" value="1"/>
</dbReference>
<proteinExistence type="inferred from homology"/>
<feature type="transmembrane region" description="Helical" evidence="8">
    <location>
        <begin position="87"/>
        <end position="105"/>
    </location>
</feature>
<evidence type="ECO:0000256" key="7">
    <source>
        <dbReference type="ARBA" id="ARBA00023136"/>
    </source>
</evidence>
<keyword evidence="3" id="KW-0813">Transport</keyword>
<feature type="transmembrane region" description="Helical" evidence="8">
    <location>
        <begin position="20"/>
        <end position="38"/>
    </location>
</feature>
<gene>
    <name evidence="11" type="ordered locus">Selin_0080</name>
</gene>
<dbReference type="OrthoDB" id="9806522at2"/>
<keyword evidence="7 8" id="KW-0472">Membrane</keyword>
<comment type="similarity">
    <text evidence="2">Belongs to the cation diffusion facilitator (CDF) transporter (TC 2.A.4) family.</text>
</comment>
<dbReference type="InParanoid" id="E6W4W1"/>
<organism evidence="11 12">
    <name type="scientific">Desulfurispirillum indicum (strain ATCC BAA-1389 / DSM 22839 / S5)</name>
    <dbReference type="NCBI Taxonomy" id="653733"/>
    <lineage>
        <taxon>Bacteria</taxon>
        <taxon>Pseudomonadati</taxon>
        <taxon>Chrysiogenota</taxon>
        <taxon>Chrysiogenia</taxon>
        <taxon>Chrysiogenales</taxon>
        <taxon>Chrysiogenaceae</taxon>
        <taxon>Desulfurispirillum</taxon>
    </lineage>
</organism>
<accession>E6W4W1</accession>
<evidence type="ECO:0000256" key="6">
    <source>
        <dbReference type="ARBA" id="ARBA00022989"/>
    </source>
</evidence>
<dbReference type="GO" id="GO:0005886">
    <property type="term" value="C:plasma membrane"/>
    <property type="evidence" value="ECO:0007669"/>
    <property type="project" value="UniProtKB-SubCell"/>
</dbReference>
<keyword evidence="6 8" id="KW-1133">Transmembrane helix</keyword>
<dbReference type="AlphaFoldDB" id="E6W4W1"/>
<dbReference type="eggNOG" id="COG0053">
    <property type="taxonomic scope" value="Bacteria"/>
</dbReference>